<feature type="transmembrane region" description="Helical" evidence="1">
    <location>
        <begin position="276"/>
        <end position="295"/>
    </location>
</feature>
<dbReference type="Proteomes" id="UP001596514">
    <property type="component" value="Unassembled WGS sequence"/>
</dbReference>
<keyword evidence="1" id="KW-1133">Transmembrane helix</keyword>
<evidence type="ECO:0000256" key="1">
    <source>
        <dbReference type="SAM" id="Phobius"/>
    </source>
</evidence>
<feature type="transmembrane region" description="Helical" evidence="1">
    <location>
        <begin position="66"/>
        <end position="85"/>
    </location>
</feature>
<accession>A0ABW2T2Z5</accession>
<feature type="transmembrane region" description="Helical" evidence="1">
    <location>
        <begin position="200"/>
        <end position="218"/>
    </location>
</feature>
<evidence type="ECO:0008006" key="4">
    <source>
        <dbReference type="Google" id="ProtNLM"/>
    </source>
</evidence>
<keyword evidence="3" id="KW-1185">Reference proteome</keyword>
<comment type="caution">
    <text evidence="2">The sequence shown here is derived from an EMBL/GenBank/DDBJ whole genome shotgun (WGS) entry which is preliminary data.</text>
</comment>
<dbReference type="EMBL" id="JBHTEE010000001">
    <property type="protein sequence ID" value="MFC7602151.1"/>
    <property type="molecule type" value="Genomic_DNA"/>
</dbReference>
<keyword evidence="1" id="KW-0812">Transmembrane</keyword>
<dbReference type="RefSeq" id="WP_343964579.1">
    <property type="nucleotide sequence ID" value="NZ_BAAAGK010000023.1"/>
</dbReference>
<reference evidence="3" key="1">
    <citation type="journal article" date="2019" name="Int. J. Syst. Evol. Microbiol.">
        <title>The Global Catalogue of Microorganisms (GCM) 10K type strain sequencing project: providing services to taxonomists for standard genome sequencing and annotation.</title>
        <authorList>
            <consortium name="The Broad Institute Genomics Platform"/>
            <consortium name="The Broad Institute Genome Sequencing Center for Infectious Disease"/>
            <person name="Wu L."/>
            <person name="Ma J."/>
        </authorList>
    </citation>
    <scope>NUCLEOTIDE SEQUENCE [LARGE SCALE GENOMIC DNA]</scope>
    <source>
        <strain evidence="3">JCM 10083</strain>
    </source>
</reference>
<feature type="transmembrane region" description="Helical" evidence="1">
    <location>
        <begin position="136"/>
        <end position="162"/>
    </location>
</feature>
<feature type="transmembrane region" description="Helical" evidence="1">
    <location>
        <begin position="174"/>
        <end position="194"/>
    </location>
</feature>
<protein>
    <recommendedName>
        <fullName evidence="4">ABC transporter permease</fullName>
    </recommendedName>
</protein>
<proteinExistence type="predicted"/>
<feature type="transmembrane region" description="Helical" evidence="1">
    <location>
        <begin position="97"/>
        <end position="116"/>
    </location>
</feature>
<sequence length="298" mass="31921">MTYDHGALSRAADTGPVTETLTGGPVSGGTAMAVLSRLAERWPATTRHAVPALAYTELRLLLRHPLTLLGPALMTAVLFSHTWEWPQDSFRVITAQMVMEWGVPAFFAANLIGTAARRAGTDELLSTTPVDRAHRTAAACLAALGPFVLAGLFQAVLLGLCLMFQVDLGRTPTVWEMAAGPLCVLGATLLGTATARWAPYRGVPFAVMFVLVGFNYVVYQSSERFLGFLVEFVLWTSPMWTFQEASGSAFWHAVYLLALSLGAGALAMLRDSARRGLWLGAGAALVLAAVLSGVWQLP</sequence>
<keyword evidence="1" id="KW-0472">Membrane</keyword>
<evidence type="ECO:0000313" key="2">
    <source>
        <dbReference type="EMBL" id="MFC7602151.1"/>
    </source>
</evidence>
<organism evidence="2 3">
    <name type="scientific">Streptosporangium amethystogenes subsp. fukuiense</name>
    <dbReference type="NCBI Taxonomy" id="698418"/>
    <lineage>
        <taxon>Bacteria</taxon>
        <taxon>Bacillati</taxon>
        <taxon>Actinomycetota</taxon>
        <taxon>Actinomycetes</taxon>
        <taxon>Streptosporangiales</taxon>
        <taxon>Streptosporangiaceae</taxon>
        <taxon>Streptosporangium</taxon>
    </lineage>
</organism>
<evidence type="ECO:0000313" key="3">
    <source>
        <dbReference type="Proteomes" id="UP001596514"/>
    </source>
</evidence>
<name>A0ABW2T2Z5_9ACTN</name>
<feature type="transmembrane region" description="Helical" evidence="1">
    <location>
        <begin position="249"/>
        <end position="269"/>
    </location>
</feature>
<gene>
    <name evidence="2" type="ORF">ACFQVD_18790</name>
</gene>